<dbReference type="EMBL" id="BAAACA010000009">
    <property type="protein sequence ID" value="GAA0587893.1"/>
    <property type="molecule type" value="Genomic_DNA"/>
</dbReference>
<feature type="region of interest" description="Disordered" evidence="1">
    <location>
        <begin position="251"/>
        <end position="310"/>
    </location>
</feature>
<feature type="transmembrane region" description="Helical" evidence="2">
    <location>
        <begin position="220"/>
        <end position="242"/>
    </location>
</feature>
<sequence length="467" mass="50306">MSLWTSLEPASATVDPGSATRVRLRLRNTGDVVDEYRFEPVGALAPWTTVEPRTLRMYPGTTGTVELTFAPPRTPDATAGPNPYAVRITPAEHPEAVTVPEGVLTITPFSEVRAELVPVTVKGRFRGRPRLAVDNLGNTKVTASVSGSDTGDHLSYEIRPAALQIEPGRAAFVDAGLRPRRIIWFGSKEERNFTLAVRRAAAEPTEVQGTYVQRGFLPRWLATFLGMAMALAITFVTLWIAYKPQVRSSATEQTQQAGNTLPPSASPTPLASQSAAPPPEKEKPADKPGGGDGGGAPQPPKPSKKPGVVPATDILLRNTTTKMCADIPGRDKGQLAGPVNQAPCNETGDNQNWNLEVTLPKGGPGGEPLFLIRNVKDQLCMDLPNYGAEPVRTGIAEFTCDGTTADNQLWWIQKQDSGAYWIRNFASNNKCLDVSGYSDGGVGARLTLFDCSNTDDQEWQIVHPNKG</sequence>
<dbReference type="Proteomes" id="UP001500668">
    <property type="component" value="Unassembled WGS sequence"/>
</dbReference>
<dbReference type="Gene3D" id="2.80.10.50">
    <property type="match status" value="2"/>
</dbReference>
<reference evidence="4 5" key="1">
    <citation type="journal article" date="2019" name="Int. J. Syst. Evol. Microbiol.">
        <title>The Global Catalogue of Microorganisms (GCM) 10K type strain sequencing project: providing services to taxonomists for standard genome sequencing and annotation.</title>
        <authorList>
            <consortium name="The Broad Institute Genomics Platform"/>
            <consortium name="The Broad Institute Genome Sequencing Center for Infectious Disease"/>
            <person name="Wu L."/>
            <person name="Ma J."/>
        </authorList>
    </citation>
    <scope>NUCLEOTIDE SEQUENCE [LARGE SCALE GENOMIC DNA]</scope>
    <source>
        <strain evidence="4 5">JCM 5067</strain>
    </source>
</reference>
<evidence type="ECO:0000259" key="3">
    <source>
        <dbReference type="SMART" id="SM00458"/>
    </source>
</evidence>
<dbReference type="PROSITE" id="PS50231">
    <property type="entry name" value="RICIN_B_LECTIN"/>
    <property type="match status" value="1"/>
</dbReference>
<protein>
    <submittedName>
        <fullName evidence="4">RICIN domain-containing protein</fullName>
    </submittedName>
</protein>
<dbReference type="SMART" id="SM00458">
    <property type="entry name" value="RICIN"/>
    <property type="match status" value="1"/>
</dbReference>
<dbReference type="CDD" id="cd00161">
    <property type="entry name" value="beta-trefoil_Ricin-like"/>
    <property type="match status" value="1"/>
</dbReference>
<proteinExistence type="predicted"/>
<evidence type="ECO:0000256" key="1">
    <source>
        <dbReference type="SAM" id="MobiDB-lite"/>
    </source>
</evidence>
<evidence type="ECO:0000313" key="5">
    <source>
        <dbReference type="Proteomes" id="UP001500668"/>
    </source>
</evidence>
<organism evidence="4 5">
    <name type="scientific">Streptomyces crystallinus</name>
    <dbReference type="NCBI Taxonomy" id="68191"/>
    <lineage>
        <taxon>Bacteria</taxon>
        <taxon>Bacillati</taxon>
        <taxon>Actinomycetota</taxon>
        <taxon>Actinomycetes</taxon>
        <taxon>Kitasatosporales</taxon>
        <taxon>Streptomycetaceae</taxon>
        <taxon>Streptomyces</taxon>
    </lineage>
</organism>
<keyword evidence="5" id="KW-1185">Reference proteome</keyword>
<comment type="caution">
    <text evidence="4">The sequence shown here is derived from an EMBL/GenBank/DDBJ whole genome shotgun (WGS) entry which is preliminary data.</text>
</comment>
<name>A0ABN1FCF8_9ACTN</name>
<dbReference type="SUPFAM" id="SSF50370">
    <property type="entry name" value="Ricin B-like lectins"/>
    <property type="match status" value="1"/>
</dbReference>
<accession>A0ABN1FCF8</accession>
<dbReference type="Pfam" id="PF14200">
    <property type="entry name" value="RicinB_lectin_2"/>
    <property type="match status" value="1"/>
</dbReference>
<feature type="domain" description="Ricin B lectin" evidence="3">
    <location>
        <begin position="311"/>
        <end position="462"/>
    </location>
</feature>
<keyword evidence="2" id="KW-0472">Membrane</keyword>
<keyword evidence="2" id="KW-1133">Transmembrane helix</keyword>
<evidence type="ECO:0000313" key="4">
    <source>
        <dbReference type="EMBL" id="GAA0587893.1"/>
    </source>
</evidence>
<dbReference type="InterPro" id="IPR035992">
    <property type="entry name" value="Ricin_B-like_lectins"/>
</dbReference>
<keyword evidence="2" id="KW-0812">Transmembrane</keyword>
<evidence type="ECO:0000256" key="2">
    <source>
        <dbReference type="SAM" id="Phobius"/>
    </source>
</evidence>
<dbReference type="InterPro" id="IPR000772">
    <property type="entry name" value="Ricin_B_lectin"/>
</dbReference>
<gene>
    <name evidence="4" type="ORF">GCM10010394_16300</name>
</gene>
<feature type="compositionally biased region" description="Low complexity" evidence="1">
    <location>
        <begin position="260"/>
        <end position="275"/>
    </location>
</feature>
<dbReference type="RefSeq" id="WP_344071713.1">
    <property type="nucleotide sequence ID" value="NZ_BAAACA010000009.1"/>
</dbReference>